<protein>
    <submittedName>
        <fullName evidence="2">Uncharacterized protein</fullName>
    </submittedName>
</protein>
<evidence type="ECO:0000256" key="1">
    <source>
        <dbReference type="SAM" id="Phobius"/>
    </source>
</evidence>
<feature type="transmembrane region" description="Helical" evidence="1">
    <location>
        <begin position="72"/>
        <end position="94"/>
    </location>
</feature>
<dbReference type="AlphaFoldDB" id="A0A7Z9A323"/>
<organism evidence="2 3">
    <name type="scientific">Rothia aeria</name>
    <dbReference type="NCBI Taxonomy" id="172042"/>
    <lineage>
        <taxon>Bacteria</taxon>
        <taxon>Bacillati</taxon>
        <taxon>Actinomycetota</taxon>
        <taxon>Actinomycetes</taxon>
        <taxon>Micrococcales</taxon>
        <taxon>Micrococcaceae</taxon>
        <taxon>Rothia</taxon>
    </lineage>
</organism>
<feature type="transmembrane region" description="Helical" evidence="1">
    <location>
        <begin position="39"/>
        <end position="60"/>
    </location>
</feature>
<keyword evidence="1" id="KW-0812">Transmembrane</keyword>
<proteinExistence type="predicted"/>
<gene>
    <name evidence="2" type="ORF">NCTC10207_00125</name>
</gene>
<dbReference type="EMBL" id="LR134479">
    <property type="protein sequence ID" value="VEI22059.1"/>
    <property type="molecule type" value="Genomic_DNA"/>
</dbReference>
<name>A0A7Z9A323_9MICC</name>
<keyword evidence="1" id="KW-0472">Membrane</keyword>
<feature type="transmembrane region" description="Helical" evidence="1">
    <location>
        <begin position="144"/>
        <end position="163"/>
    </location>
</feature>
<feature type="transmembrane region" description="Helical" evidence="1">
    <location>
        <begin position="106"/>
        <end position="132"/>
    </location>
</feature>
<reference evidence="2 3" key="1">
    <citation type="submission" date="2018-12" db="EMBL/GenBank/DDBJ databases">
        <authorList>
            <consortium name="Pathogen Informatics"/>
        </authorList>
    </citation>
    <scope>NUCLEOTIDE SEQUENCE [LARGE SCALE GENOMIC DNA]</scope>
    <source>
        <strain evidence="2 3">NCTC10207</strain>
    </source>
</reference>
<evidence type="ECO:0000313" key="2">
    <source>
        <dbReference type="EMBL" id="VEI22059.1"/>
    </source>
</evidence>
<accession>A0A7Z9A323</accession>
<dbReference type="Proteomes" id="UP000282386">
    <property type="component" value="Chromosome"/>
</dbReference>
<keyword evidence="1" id="KW-1133">Transmembrane helix</keyword>
<sequence length="212" mass="23505">MNTSGFPQNPYMGVPTQVPPTAAVPYGPSAQKPNTIYIVFYWLRFIVHAAHIGFWIFIVATLRSGSTDFEQGLGMVIGTMLLISGVPYIVYIILQIIGASMYQRGKFFGLVMGINIYGAVLAGIPVFFFFYLGIEGGAVELMSGGLIFLAWAVVCILYSVDCARHMQDIKRQREHQRLAMQQAAAAYPAYGGGVVPQYTQIGYEQQPPYYYQ</sequence>
<evidence type="ECO:0000313" key="3">
    <source>
        <dbReference type="Proteomes" id="UP000282386"/>
    </source>
</evidence>